<dbReference type="SUPFAM" id="SSF57667">
    <property type="entry name" value="beta-beta-alpha zinc fingers"/>
    <property type="match status" value="1"/>
</dbReference>
<gene>
    <name evidence="3" type="primary">106662304</name>
</gene>
<evidence type="ECO:0000313" key="4">
    <source>
        <dbReference type="Proteomes" id="UP000494040"/>
    </source>
</evidence>
<dbReference type="InterPro" id="IPR013087">
    <property type="entry name" value="Znf_C2H2_type"/>
</dbReference>
<evidence type="ECO:0000259" key="2">
    <source>
        <dbReference type="PROSITE" id="PS00028"/>
    </source>
</evidence>
<dbReference type="PANTHER" id="PTHR21020">
    <property type="entry name" value="ZINC FINGER PROTEIN 800"/>
    <property type="match status" value="1"/>
</dbReference>
<dbReference type="InterPro" id="IPR039149">
    <property type="entry name" value="ZNF800"/>
</dbReference>
<name>A0A8I6RDD4_CIMLE</name>
<feature type="domain" description="C2H2-type" evidence="2">
    <location>
        <begin position="208"/>
        <end position="229"/>
    </location>
</feature>
<feature type="domain" description="C2H2-type" evidence="2">
    <location>
        <begin position="653"/>
        <end position="673"/>
    </location>
</feature>
<proteinExistence type="predicted"/>
<keyword evidence="4" id="KW-1185">Reference proteome</keyword>
<dbReference type="Gene3D" id="3.30.160.60">
    <property type="entry name" value="Classic Zinc Finger"/>
    <property type="match status" value="2"/>
</dbReference>
<dbReference type="OrthoDB" id="10066279at2759"/>
<feature type="region of interest" description="Disordered" evidence="1">
    <location>
        <begin position="734"/>
        <end position="757"/>
    </location>
</feature>
<feature type="domain" description="C2H2-type" evidence="2">
    <location>
        <begin position="681"/>
        <end position="702"/>
    </location>
</feature>
<accession>A0A8I6RDD4</accession>
<dbReference type="InterPro" id="IPR036236">
    <property type="entry name" value="Znf_C2H2_sf"/>
</dbReference>
<dbReference type="Proteomes" id="UP000494040">
    <property type="component" value="Unassembled WGS sequence"/>
</dbReference>
<dbReference type="PANTHER" id="PTHR21020:SF0">
    <property type="entry name" value="ZINC FINGER PROTEIN 800"/>
    <property type="match status" value="1"/>
</dbReference>
<dbReference type="EnsemblMetazoa" id="XM_014386315.2">
    <property type="protein sequence ID" value="XP_014241801.1"/>
    <property type="gene ID" value="LOC106662304"/>
</dbReference>
<feature type="domain" description="C2H2-type" evidence="2">
    <location>
        <begin position="238"/>
        <end position="259"/>
    </location>
</feature>
<sequence length="821" mass="94594">MKGKPLRNKPNTKPMRMKKQIKAYNKKGKEKKQDVSVLHQPVDASIDSLSDIIKLFEDSSPELKKILDEECDIIYECKACRSLFRSMPNFVTHKRSYCLSKFKERMSSLNGEFKEQTLMLGKQRGSMLSTRTTLRKDILTLLDSVSSIKVDYNINGPFVVREMDKTSQSLLHSFNHEGKHPTVERSATIGPDGRFLGAKSPEPEDIKCPLCELHFDSQNALSDHSQEKHPKLKDYYVCPCCKQCFVNAWSVYRHMYKDHRKTSEEVRRLRSQIQKQHIYSEEDNTKTDDSIEETVDSDEKEMKEFEERHKCECCGRQFERKVAMLSHYTSCLRKSRSDKLDNKKRHFPSEVPSSTPSQLKIMVRTDYKKQKLSAPDNLLDNLLQPKIVLTKTDSFISPESHKQNISNNVDTQGILNKSESKLETKIRELHHIRLQLGTGNNKVQKCDRLMASNPHIINISSDEFEYDDESETAELNQKSSDKKADDSTTDDVGSILTDEYRFGSGEEEEEREGEEVLGRRENGKEIITTDNKFEPVENGGENLDHLIDKQPELVYLISDSEDDSFRVQDQRSIVEPESTINDEEESPSIVRNDISPRNTLNDTSISSTELSPVINGVEYHEVEGEEENSSSYLKDWWTIRKIDTYIDRSKKKCVICFKVFSRVQFVRRHVARHFGITNYRCKLCDLECFLRADILSHMLKAHNLKYPRNINSEYCERVFPKESSFSKFPLALDDSNDDEMPEEQQMSNGHDRDAKISSSSSLLDLDDGLCADQENEKNTKTNPYDTDLDDLVNTESPSDEKLKALMMEVIFGTKPDETGNL</sequence>
<evidence type="ECO:0000313" key="3">
    <source>
        <dbReference type="EnsemblMetazoa" id="XP_014241801.1"/>
    </source>
</evidence>
<dbReference type="OMA" id="MIMEVIF"/>
<dbReference type="SMART" id="SM00355">
    <property type="entry name" value="ZnF_C2H2"/>
    <property type="match status" value="6"/>
</dbReference>
<dbReference type="AlphaFoldDB" id="A0A8I6RDD4"/>
<reference evidence="3" key="1">
    <citation type="submission" date="2022-01" db="UniProtKB">
        <authorList>
            <consortium name="EnsemblMetazoa"/>
        </authorList>
    </citation>
    <scope>IDENTIFICATION</scope>
</reference>
<dbReference type="KEGG" id="clec:106662304"/>
<dbReference type="PROSITE" id="PS00028">
    <property type="entry name" value="ZINC_FINGER_C2H2_1"/>
    <property type="match status" value="4"/>
</dbReference>
<feature type="region of interest" description="Disordered" evidence="1">
    <location>
        <begin position="773"/>
        <end position="796"/>
    </location>
</feature>
<protein>
    <recommendedName>
        <fullName evidence="2">C2H2-type domain-containing protein</fullName>
    </recommendedName>
</protein>
<dbReference type="EnsemblMetazoa" id="XM_014386314.2">
    <property type="protein sequence ID" value="XP_014241800.1"/>
    <property type="gene ID" value="LOC106662304"/>
</dbReference>
<organism evidence="3 4">
    <name type="scientific">Cimex lectularius</name>
    <name type="common">Bed bug</name>
    <name type="synonym">Acanthia lectularia</name>
    <dbReference type="NCBI Taxonomy" id="79782"/>
    <lineage>
        <taxon>Eukaryota</taxon>
        <taxon>Metazoa</taxon>
        <taxon>Ecdysozoa</taxon>
        <taxon>Arthropoda</taxon>
        <taxon>Hexapoda</taxon>
        <taxon>Insecta</taxon>
        <taxon>Pterygota</taxon>
        <taxon>Neoptera</taxon>
        <taxon>Paraneoptera</taxon>
        <taxon>Hemiptera</taxon>
        <taxon>Heteroptera</taxon>
        <taxon>Panheteroptera</taxon>
        <taxon>Cimicomorpha</taxon>
        <taxon>Cimicidae</taxon>
        <taxon>Cimex</taxon>
    </lineage>
</organism>
<feature type="region of interest" description="Disordered" evidence="1">
    <location>
        <begin position="465"/>
        <end position="518"/>
    </location>
</feature>
<evidence type="ECO:0000256" key="1">
    <source>
        <dbReference type="SAM" id="MobiDB-lite"/>
    </source>
</evidence>